<dbReference type="InterPro" id="IPR014305">
    <property type="entry name" value="RNA_pol_sigma-G_actinobac"/>
</dbReference>
<dbReference type="InterPro" id="IPR013325">
    <property type="entry name" value="RNA_pol_sigma_r2"/>
</dbReference>
<dbReference type="SUPFAM" id="SSF88946">
    <property type="entry name" value="Sigma2 domain of RNA polymerase sigma factors"/>
    <property type="match status" value="1"/>
</dbReference>
<dbReference type="InterPro" id="IPR014284">
    <property type="entry name" value="RNA_pol_sigma-70_dom"/>
</dbReference>
<dbReference type="InterPro" id="IPR013249">
    <property type="entry name" value="RNA_pol_sigma70_r4_t2"/>
</dbReference>
<dbReference type="InterPro" id="IPR032710">
    <property type="entry name" value="NTF2-like_dom_sf"/>
</dbReference>
<evidence type="ECO:0000313" key="9">
    <source>
        <dbReference type="Proteomes" id="UP000824037"/>
    </source>
</evidence>
<keyword evidence="3" id="KW-0805">Transcription regulation</keyword>
<dbReference type="InterPro" id="IPR007627">
    <property type="entry name" value="RNA_pol_sigma70_r2"/>
</dbReference>
<accession>A0A9D2EJC2</accession>
<dbReference type="Gene3D" id="1.10.1740.10">
    <property type="match status" value="1"/>
</dbReference>
<dbReference type="PANTHER" id="PTHR30173">
    <property type="entry name" value="SIGMA 19 FACTOR"/>
    <property type="match status" value="1"/>
</dbReference>
<dbReference type="NCBIfam" id="TIGR02960">
    <property type="entry name" value="SigX5"/>
    <property type="match status" value="1"/>
</dbReference>
<protein>
    <submittedName>
        <fullName evidence="8">RNA polymerase subunit sigma-70</fullName>
        <ecNumber evidence="8">2.7.7.6</ecNumber>
    </submittedName>
</protein>
<keyword evidence="8" id="KW-0548">Nucleotidyltransferase</keyword>
<dbReference type="GO" id="GO:0003677">
    <property type="term" value="F:DNA binding"/>
    <property type="evidence" value="ECO:0007669"/>
    <property type="project" value="InterPro"/>
</dbReference>
<reference evidence="8" key="1">
    <citation type="journal article" date="2021" name="PeerJ">
        <title>Extensive microbial diversity within the chicken gut microbiome revealed by metagenomics and culture.</title>
        <authorList>
            <person name="Gilroy R."/>
            <person name="Ravi A."/>
            <person name="Getino M."/>
            <person name="Pursley I."/>
            <person name="Horton D.L."/>
            <person name="Alikhan N.F."/>
            <person name="Baker D."/>
            <person name="Gharbi K."/>
            <person name="Hall N."/>
            <person name="Watson M."/>
            <person name="Adriaenssens E.M."/>
            <person name="Foster-Nyarko E."/>
            <person name="Jarju S."/>
            <person name="Secka A."/>
            <person name="Antonio M."/>
            <person name="Oren A."/>
            <person name="Chaudhuri R.R."/>
            <person name="La Ragione R."/>
            <person name="Hildebrand F."/>
            <person name="Pallen M.J."/>
        </authorList>
    </citation>
    <scope>NUCLEOTIDE SEQUENCE</scope>
    <source>
        <strain evidence="8">ChiGjej4B4-7305</strain>
    </source>
</reference>
<dbReference type="Pfam" id="PF08281">
    <property type="entry name" value="Sigma70_r4_2"/>
    <property type="match status" value="1"/>
</dbReference>
<evidence type="ECO:0000259" key="7">
    <source>
        <dbReference type="Pfam" id="PF08281"/>
    </source>
</evidence>
<dbReference type="EMBL" id="DXBY01000349">
    <property type="protein sequence ID" value="HIZ38186.1"/>
    <property type="molecule type" value="Genomic_DNA"/>
</dbReference>
<feature type="domain" description="RNA polymerase sigma factor 70 region 4 type 2" evidence="7">
    <location>
        <begin position="128"/>
        <end position="180"/>
    </location>
</feature>
<sequence length="320" mass="34932">MTVTTQVSAEVLETHRVRLTGYCYRMLGSAECEDAVQETFIRALRHADRFDPTRARLSTWLHRIATNVCLDLLRGARRRALAVDLGPAATSGDLGAPLPPETFLEPMPDSRVLADPAEEVAGRESVRLAFLSALQMLPPKQRAVLILREVLAFSAQETAEIVETSVAAVNSALQRARAALAARPLAPAQVRNEDDPAQRELLDRYVDAFQRHDVAELVQLLRTDAASSMPPFAWWLSGAEQIAAVMAGSDACAGDRLVPIAVNGTTGLGQYRPDEAGVLRPFAILALELREGQVAHIITFLGTQERFAEFGLPDHPEVVR</sequence>
<dbReference type="InterPro" id="IPR036388">
    <property type="entry name" value="WH-like_DNA-bd_sf"/>
</dbReference>
<dbReference type="GO" id="GO:0006352">
    <property type="term" value="P:DNA-templated transcription initiation"/>
    <property type="evidence" value="ECO:0007669"/>
    <property type="project" value="InterPro"/>
</dbReference>
<dbReference type="AlphaFoldDB" id="A0A9D2EJC2"/>
<evidence type="ECO:0000256" key="4">
    <source>
        <dbReference type="ARBA" id="ARBA00023082"/>
    </source>
</evidence>
<dbReference type="Gene3D" id="1.10.10.10">
    <property type="entry name" value="Winged helix-like DNA-binding domain superfamily/Winged helix DNA-binding domain"/>
    <property type="match status" value="1"/>
</dbReference>
<comment type="caution">
    <text evidence="8">The sequence shown here is derived from an EMBL/GenBank/DDBJ whole genome shotgun (WGS) entry which is preliminary data.</text>
</comment>
<dbReference type="InterPro" id="IPR052704">
    <property type="entry name" value="ECF_Sigma-70_Domain"/>
</dbReference>
<evidence type="ECO:0000256" key="3">
    <source>
        <dbReference type="ARBA" id="ARBA00023015"/>
    </source>
</evidence>
<evidence type="ECO:0000313" key="8">
    <source>
        <dbReference type="EMBL" id="HIZ38186.1"/>
    </source>
</evidence>
<dbReference type="Gene3D" id="3.10.450.50">
    <property type="match status" value="1"/>
</dbReference>
<dbReference type="GO" id="GO:0003899">
    <property type="term" value="F:DNA-directed RNA polymerase activity"/>
    <property type="evidence" value="ECO:0007669"/>
    <property type="project" value="UniProtKB-EC"/>
</dbReference>
<dbReference type="PANTHER" id="PTHR30173:SF36">
    <property type="entry name" value="ECF RNA POLYMERASE SIGMA FACTOR SIGJ"/>
    <property type="match status" value="1"/>
</dbReference>
<evidence type="ECO:0000256" key="1">
    <source>
        <dbReference type="ARBA" id="ARBA00010641"/>
    </source>
</evidence>
<dbReference type="GO" id="GO:0016987">
    <property type="term" value="F:sigma factor activity"/>
    <property type="evidence" value="ECO:0007669"/>
    <property type="project" value="UniProtKB-KW"/>
</dbReference>
<dbReference type="Pfam" id="PF04542">
    <property type="entry name" value="Sigma70_r2"/>
    <property type="match status" value="1"/>
</dbReference>
<dbReference type="NCBIfam" id="TIGR02937">
    <property type="entry name" value="sigma70-ECF"/>
    <property type="match status" value="1"/>
</dbReference>
<gene>
    <name evidence="8" type="ORF">H9815_20605</name>
</gene>
<comment type="subunit">
    <text evidence="2">Interacts transiently with the RNA polymerase catalytic core formed by RpoA, RpoB, RpoC and RpoZ (2 alpha, 1 beta, 1 beta' and 1 omega subunit) to form the RNA polymerase holoenzyme that can initiate transcription.</text>
</comment>
<organism evidence="8 9">
    <name type="scientific">Candidatus Ruania gallistercoris</name>
    <dbReference type="NCBI Taxonomy" id="2838746"/>
    <lineage>
        <taxon>Bacteria</taxon>
        <taxon>Bacillati</taxon>
        <taxon>Actinomycetota</taxon>
        <taxon>Actinomycetes</taxon>
        <taxon>Micrococcales</taxon>
        <taxon>Ruaniaceae</taxon>
        <taxon>Ruania</taxon>
    </lineage>
</organism>
<dbReference type="Proteomes" id="UP000824037">
    <property type="component" value="Unassembled WGS sequence"/>
</dbReference>
<proteinExistence type="inferred from homology"/>
<keyword evidence="5" id="KW-0804">Transcription</keyword>
<keyword evidence="8" id="KW-0808">Transferase</keyword>
<dbReference type="InterPro" id="IPR013324">
    <property type="entry name" value="RNA_pol_sigma_r3/r4-like"/>
</dbReference>
<name>A0A9D2EJC2_9MICO</name>
<dbReference type="SUPFAM" id="SSF88659">
    <property type="entry name" value="Sigma3 and sigma4 domains of RNA polymerase sigma factors"/>
    <property type="match status" value="1"/>
</dbReference>
<keyword evidence="4" id="KW-0731">Sigma factor</keyword>
<dbReference type="NCBIfam" id="NF006089">
    <property type="entry name" value="PRK08241.1"/>
    <property type="match status" value="1"/>
</dbReference>
<reference evidence="8" key="2">
    <citation type="submission" date="2021-04" db="EMBL/GenBank/DDBJ databases">
        <authorList>
            <person name="Gilroy R."/>
        </authorList>
    </citation>
    <scope>NUCLEOTIDE SEQUENCE</scope>
    <source>
        <strain evidence="8">ChiGjej4B4-7305</strain>
    </source>
</reference>
<evidence type="ECO:0000259" key="6">
    <source>
        <dbReference type="Pfam" id="PF04542"/>
    </source>
</evidence>
<feature type="domain" description="RNA polymerase sigma-70 region 2" evidence="6">
    <location>
        <begin position="13"/>
        <end position="79"/>
    </location>
</feature>
<dbReference type="SUPFAM" id="SSF54427">
    <property type="entry name" value="NTF2-like"/>
    <property type="match status" value="1"/>
</dbReference>
<dbReference type="EC" id="2.7.7.6" evidence="8"/>
<comment type="similarity">
    <text evidence="1">Belongs to the sigma-70 factor family. ECF subfamily.</text>
</comment>
<evidence type="ECO:0000256" key="2">
    <source>
        <dbReference type="ARBA" id="ARBA00011344"/>
    </source>
</evidence>
<evidence type="ECO:0000256" key="5">
    <source>
        <dbReference type="ARBA" id="ARBA00023163"/>
    </source>
</evidence>